<dbReference type="CDD" id="cd12148">
    <property type="entry name" value="fungal_TF_MHR"/>
    <property type="match status" value="1"/>
</dbReference>
<evidence type="ECO:0000313" key="10">
    <source>
        <dbReference type="Proteomes" id="UP001050691"/>
    </source>
</evidence>
<feature type="region of interest" description="Disordered" evidence="7">
    <location>
        <begin position="318"/>
        <end position="374"/>
    </location>
</feature>
<dbReference type="AlphaFoldDB" id="A0AAV5A8S0"/>
<keyword evidence="2" id="KW-0479">Metal-binding</keyword>
<feature type="region of interest" description="Disordered" evidence="7">
    <location>
        <begin position="92"/>
        <end position="168"/>
    </location>
</feature>
<dbReference type="GO" id="GO:0000976">
    <property type="term" value="F:transcription cis-regulatory region binding"/>
    <property type="evidence" value="ECO:0007669"/>
    <property type="project" value="TreeGrafter"/>
</dbReference>
<keyword evidence="6" id="KW-0539">Nucleus</keyword>
<organism evidence="9 10">
    <name type="scientific">Clathrus columnatus</name>
    <dbReference type="NCBI Taxonomy" id="1419009"/>
    <lineage>
        <taxon>Eukaryota</taxon>
        <taxon>Fungi</taxon>
        <taxon>Dikarya</taxon>
        <taxon>Basidiomycota</taxon>
        <taxon>Agaricomycotina</taxon>
        <taxon>Agaricomycetes</taxon>
        <taxon>Phallomycetidae</taxon>
        <taxon>Phallales</taxon>
        <taxon>Clathraceae</taxon>
        <taxon>Clathrus</taxon>
    </lineage>
</organism>
<dbReference type="PROSITE" id="PS50048">
    <property type="entry name" value="ZN2_CY6_FUNGAL_2"/>
    <property type="match status" value="1"/>
</dbReference>
<feature type="compositionally biased region" description="Polar residues" evidence="7">
    <location>
        <begin position="365"/>
        <end position="374"/>
    </location>
</feature>
<dbReference type="PANTHER" id="PTHR31845:SF17">
    <property type="entry name" value="ZN(II)2CYS6 TRANSCRIPTION FACTOR (EUROFUNG)"/>
    <property type="match status" value="1"/>
</dbReference>
<dbReference type="GO" id="GO:0000981">
    <property type="term" value="F:DNA-binding transcription factor activity, RNA polymerase II-specific"/>
    <property type="evidence" value="ECO:0007669"/>
    <property type="project" value="InterPro"/>
</dbReference>
<dbReference type="GO" id="GO:0006351">
    <property type="term" value="P:DNA-templated transcription"/>
    <property type="evidence" value="ECO:0007669"/>
    <property type="project" value="InterPro"/>
</dbReference>
<dbReference type="Gene3D" id="4.10.240.10">
    <property type="entry name" value="Zn(2)-C6 fungal-type DNA-binding domain"/>
    <property type="match status" value="1"/>
</dbReference>
<dbReference type="PANTHER" id="PTHR31845">
    <property type="entry name" value="FINGER DOMAIN PROTEIN, PUTATIVE-RELATED"/>
    <property type="match status" value="1"/>
</dbReference>
<accession>A0AAV5A8S0</accession>
<feature type="region of interest" description="Disordered" evidence="7">
    <location>
        <begin position="442"/>
        <end position="464"/>
    </location>
</feature>
<dbReference type="InterPro" id="IPR007219">
    <property type="entry name" value="XnlR_reg_dom"/>
</dbReference>
<dbReference type="Pfam" id="PF00172">
    <property type="entry name" value="Zn_clus"/>
    <property type="match status" value="1"/>
</dbReference>
<keyword evidence="4" id="KW-0238">DNA-binding</keyword>
<dbReference type="SUPFAM" id="SSF57701">
    <property type="entry name" value="Zn2/Cys6 DNA-binding domain"/>
    <property type="match status" value="1"/>
</dbReference>
<dbReference type="EMBL" id="BPWL01000004">
    <property type="protein sequence ID" value="GJJ09858.1"/>
    <property type="molecule type" value="Genomic_DNA"/>
</dbReference>
<comment type="caution">
    <text evidence="9">The sequence shown here is derived from an EMBL/GenBank/DDBJ whole genome shotgun (WGS) entry which is preliminary data.</text>
</comment>
<comment type="subcellular location">
    <subcellularLocation>
        <location evidence="1">Nucleus</location>
    </subcellularLocation>
</comment>
<keyword evidence="5" id="KW-0804">Transcription</keyword>
<feature type="compositionally biased region" description="Polar residues" evidence="7">
    <location>
        <begin position="127"/>
        <end position="147"/>
    </location>
</feature>
<dbReference type="InterPro" id="IPR051089">
    <property type="entry name" value="prtT"/>
</dbReference>
<feature type="compositionally biased region" description="Polar residues" evidence="7">
    <location>
        <begin position="271"/>
        <end position="291"/>
    </location>
</feature>
<evidence type="ECO:0000256" key="1">
    <source>
        <dbReference type="ARBA" id="ARBA00004123"/>
    </source>
</evidence>
<protein>
    <recommendedName>
        <fullName evidence="8">Zn(2)-C6 fungal-type domain-containing protein</fullName>
    </recommendedName>
</protein>
<feature type="compositionally biased region" description="Basic residues" evidence="7">
    <location>
        <begin position="447"/>
        <end position="463"/>
    </location>
</feature>
<evidence type="ECO:0000256" key="2">
    <source>
        <dbReference type="ARBA" id="ARBA00022723"/>
    </source>
</evidence>
<dbReference type="InterPro" id="IPR036864">
    <property type="entry name" value="Zn2-C6_fun-type_DNA-bd_sf"/>
</dbReference>
<feature type="region of interest" description="Disordered" evidence="7">
    <location>
        <begin position="269"/>
        <end position="298"/>
    </location>
</feature>
<feature type="compositionally biased region" description="Low complexity" evidence="7">
    <location>
        <begin position="348"/>
        <end position="358"/>
    </location>
</feature>
<reference evidence="9" key="1">
    <citation type="submission" date="2021-10" db="EMBL/GenBank/DDBJ databases">
        <title>De novo Genome Assembly of Clathrus columnatus (Basidiomycota, Fungi) Using Illumina and Nanopore Sequence Data.</title>
        <authorList>
            <person name="Ogiso-Tanaka E."/>
            <person name="Itagaki H."/>
            <person name="Hosoya T."/>
            <person name="Hosaka K."/>
        </authorList>
    </citation>
    <scope>NUCLEOTIDE SEQUENCE</scope>
    <source>
        <strain evidence="9">MO-923</strain>
    </source>
</reference>
<dbReference type="SMART" id="SM00066">
    <property type="entry name" value="GAL4"/>
    <property type="match status" value="1"/>
</dbReference>
<feature type="compositionally biased region" description="Low complexity" evidence="7">
    <location>
        <begin position="95"/>
        <end position="114"/>
    </location>
</feature>
<sequence length="1019" mass="113535">MPGNEFERGGLEDDKDYAIIVSCLHITVTRASSLNTLLFLTQAHSNSSTPTDAFTKPAPMLSGGFFPHHHNDDQPPIHPIVFFAEEMSNPHTHHTQMLQMQQMQQQPQQQHPQFSPDPPHQIHRNNVDTSQPYPNSAQKTENSSPPSNDLMKAGSSEEKKPLIKPTKTLNRVPRACNACRKQKMRCEGAESPPCRRCRHAGLECLFEKPTREPTLTGEAGLDHADADSFPSQNRRIRSLESQVSDIRTTQHNIHTTLLELVAQLRGGVAGPSSSYRQSPVGTSPYTNNNVHSPASSGTATITGTGMAIIDPGESAAVTPGVVHSRTGSIPTGGHGSPATSNVMVNTPSMKRSSSSVPSNYHGPASSGQFIPGRSQQSFQSLPSLYTLQDSSKKDNNKRNISSSNDTSANSSEDEDSAELPASGLVAPWEVLRGLAEAAAEISAKARSNGHRPKRRKINHRHGRALAPPDGSLINLIVNTVISHRFYQGCSTFLPVFDSQTDTFDELHERSPFAVDCICMVAARVQCGGGPPTETFKKCLEEVQSICSRTLFSPVKRQEVVQAMVLVSGWSDNGWLSGGMLSRDLAGTFLNCEIGHAVRMALEIGMNKAWPKILRRIYANRTSTSQEERELVISARTWLVLYLFEHQISYGVGRPAILRFDESIRDCRLLLQHPLAIEDDLRLVSMVELMVIREKIHNRLAQQESITEETFLTLREADNDFKVWFEHWDQKFGEKYSDSVFYRQSLQVQQLFAELFHNATALVGVNGPEDVAKMPPAQRQIAIRSINIAKLGLETTLRASAYRENLKYAVHYTHATATFAASFLIRLARLIPQECDLHAIKKDIEELANVLEQRYLDKLNQPAPAGRYARSLRFMLRRAAERRVLPDDSPRRLSRDIEFEESPDLQHMHPAVAYSQPQQAHSQYRSPPPQQYVGQMHPQQHHQSHQNQIPSHPMAYGPSPPGIYAGSIPVQTGWYDPYNNEMQPWENMDLNAGAVMVDGMEAYMIPVGYGQPGEDIQQIW</sequence>
<feature type="domain" description="Zn(2)-C6 fungal-type" evidence="8">
    <location>
        <begin position="175"/>
        <end position="206"/>
    </location>
</feature>
<evidence type="ECO:0000256" key="3">
    <source>
        <dbReference type="ARBA" id="ARBA00023015"/>
    </source>
</evidence>
<evidence type="ECO:0000256" key="6">
    <source>
        <dbReference type="ARBA" id="ARBA00023242"/>
    </source>
</evidence>
<dbReference type="GO" id="GO:0008270">
    <property type="term" value="F:zinc ion binding"/>
    <property type="evidence" value="ECO:0007669"/>
    <property type="project" value="InterPro"/>
</dbReference>
<evidence type="ECO:0000313" key="9">
    <source>
        <dbReference type="EMBL" id="GJJ09858.1"/>
    </source>
</evidence>
<gene>
    <name evidence="9" type="ORF">Clacol_004082</name>
</gene>
<keyword evidence="10" id="KW-1185">Reference proteome</keyword>
<evidence type="ECO:0000256" key="7">
    <source>
        <dbReference type="SAM" id="MobiDB-lite"/>
    </source>
</evidence>
<dbReference type="SMART" id="SM00906">
    <property type="entry name" value="Fungal_trans"/>
    <property type="match status" value="1"/>
</dbReference>
<dbReference type="InterPro" id="IPR001138">
    <property type="entry name" value="Zn2Cys6_DnaBD"/>
</dbReference>
<proteinExistence type="predicted"/>
<evidence type="ECO:0000259" key="8">
    <source>
        <dbReference type="PROSITE" id="PS50048"/>
    </source>
</evidence>
<dbReference type="PROSITE" id="PS00463">
    <property type="entry name" value="ZN2_CY6_FUNGAL_1"/>
    <property type="match status" value="1"/>
</dbReference>
<dbReference type="Proteomes" id="UP001050691">
    <property type="component" value="Unassembled WGS sequence"/>
</dbReference>
<dbReference type="CDD" id="cd00067">
    <property type="entry name" value="GAL4"/>
    <property type="match status" value="1"/>
</dbReference>
<keyword evidence="3" id="KW-0805">Transcription regulation</keyword>
<name>A0AAV5A8S0_9AGAM</name>
<evidence type="ECO:0000256" key="4">
    <source>
        <dbReference type="ARBA" id="ARBA00023125"/>
    </source>
</evidence>
<feature type="region of interest" description="Disordered" evidence="7">
    <location>
        <begin position="387"/>
        <end position="419"/>
    </location>
</feature>
<feature type="compositionally biased region" description="Polar residues" evidence="7">
    <location>
        <begin position="337"/>
        <end position="347"/>
    </location>
</feature>
<feature type="compositionally biased region" description="Low complexity" evidence="7">
    <location>
        <begin position="401"/>
        <end position="410"/>
    </location>
</feature>
<dbReference type="GO" id="GO:0005634">
    <property type="term" value="C:nucleus"/>
    <property type="evidence" value="ECO:0007669"/>
    <property type="project" value="UniProtKB-SubCell"/>
</dbReference>
<evidence type="ECO:0000256" key="5">
    <source>
        <dbReference type="ARBA" id="ARBA00023163"/>
    </source>
</evidence>